<gene>
    <name evidence="8" type="ORF">CK203_075730</name>
</gene>
<dbReference type="InterPro" id="IPR026126">
    <property type="entry name" value="BABAM1"/>
</dbReference>
<keyword evidence="5" id="KW-0539">Nucleus</keyword>
<sequence length="424" mass="47152">MLQKQGNAVGAHPPATSQVKRGTSADPQRQLLIILPGGRLLEDHMSTHGWLLGNHVSGLKGNGWRTRVMGIFRNSFLGGGGAYSVAKKRKKPEGSSRIFRGAFGARTVRNPSHFAGEKHFQHGLYGFIFVPTLCALSCYLPLFLVFIHGCIDVNAESMVEMKATGSKGKPISIMYSIKQAILLFVYARFAVNSDHCFVFATLGKTTSWLQREFSNEFDSAIATLRGLSIDGSGGNADLTQLFRHQWPANPKLFTLDVVYLHDKPSPENCPQKVYDALMDALEHVSEHEGPTYESRQELTRVLFHYMCVLLSHPQQRCQSDGVNIPKPLTKEAAIFITQVVIMHHPGLEIVMSDMRCLEGYVQNEKYSDAIGVFRRMPQSVNANSGSDGDSSCSSRRRATMTRSKQLEEHGEFKKLEKSPSMDDT</sequence>
<accession>A0A438F782</accession>
<proteinExistence type="predicted"/>
<reference evidence="8 9" key="1">
    <citation type="journal article" date="2018" name="PLoS Genet.">
        <title>Population sequencing reveals clonal diversity and ancestral inbreeding in the grapevine cultivar Chardonnay.</title>
        <authorList>
            <person name="Roach M.J."/>
            <person name="Johnson D.L."/>
            <person name="Bohlmann J."/>
            <person name="van Vuuren H.J."/>
            <person name="Jones S.J."/>
            <person name="Pretorius I.S."/>
            <person name="Schmidt S.A."/>
            <person name="Borneman A.R."/>
        </authorList>
    </citation>
    <scope>NUCLEOTIDE SEQUENCE [LARGE SCALE GENOMIC DNA]</scope>
    <source>
        <strain evidence="9">cv. Chardonnay</strain>
        <tissue evidence="8">Leaf</tissue>
    </source>
</reference>
<dbReference type="PANTHER" id="PTHR15660">
    <property type="entry name" value="BRISC AND BRCA1-A COMPLEX MEMBER 1"/>
    <property type="match status" value="1"/>
</dbReference>
<evidence type="ECO:0000256" key="7">
    <source>
        <dbReference type="SAM" id="Phobius"/>
    </source>
</evidence>
<dbReference type="AlphaFoldDB" id="A0A438F782"/>
<keyword evidence="7" id="KW-1133">Transmembrane helix</keyword>
<evidence type="ECO:0000256" key="6">
    <source>
        <dbReference type="SAM" id="MobiDB-lite"/>
    </source>
</evidence>
<comment type="subcellular location">
    <subcellularLocation>
        <location evidence="1">Nucleus</location>
    </subcellularLocation>
</comment>
<feature type="compositionally biased region" description="Low complexity" evidence="6">
    <location>
        <begin position="384"/>
        <end position="393"/>
    </location>
</feature>
<evidence type="ECO:0000313" key="9">
    <source>
        <dbReference type="Proteomes" id="UP000288805"/>
    </source>
</evidence>
<dbReference type="GO" id="GO:0045739">
    <property type="term" value="P:positive regulation of DNA repair"/>
    <property type="evidence" value="ECO:0007669"/>
    <property type="project" value="InterPro"/>
</dbReference>
<dbReference type="Proteomes" id="UP000288805">
    <property type="component" value="Unassembled WGS sequence"/>
</dbReference>
<keyword evidence="4" id="KW-0234">DNA repair</keyword>
<comment type="caution">
    <text evidence="8">The sequence shown here is derived from an EMBL/GenBank/DDBJ whole genome shotgun (WGS) entry which is preliminary data.</text>
</comment>
<keyword evidence="7" id="KW-0812">Transmembrane</keyword>
<evidence type="ECO:0000256" key="1">
    <source>
        <dbReference type="ARBA" id="ARBA00004123"/>
    </source>
</evidence>
<dbReference type="EMBL" id="QGNW01001107">
    <property type="protein sequence ID" value="RVW55776.1"/>
    <property type="molecule type" value="Genomic_DNA"/>
</dbReference>
<keyword evidence="3" id="KW-0227">DNA damage</keyword>
<evidence type="ECO:0000256" key="5">
    <source>
        <dbReference type="ARBA" id="ARBA00023242"/>
    </source>
</evidence>
<name>A0A438F782_VITVI</name>
<feature type="region of interest" description="Disordered" evidence="6">
    <location>
        <begin position="1"/>
        <end position="24"/>
    </location>
</feature>
<feature type="region of interest" description="Disordered" evidence="6">
    <location>
        <begin position="379"/>
        <end position="424"/>
    </location>
</feature>
<dbReference type="PANTHER" id="PTHR15660:SF1">
    <property type="entry name" value="BRISC AND BRCA1-A COMPLEX MEMBER 1"/>
    <property type="match status" value="1"/>
</dbReference>
<feature type="compositionally biased region" description="Polar residues" evidence="6">
    <location>
        <begin position="15"/>
        <end position="24"/>
    </location>
</feature>
<dbReference type="GO" id="GO:0006281">
    <property type="term" value="P:DNA repair"/>
    <property type="evidence" value="ECO:0007669"/>
    <property type="project" value="UniProtKB-KW"/>
</dbReference>
<protein>
    <submittedName>
        <fullName evidence="8">Uncharacterized protein</fullName>
    </submittedName>
</protein>
<evidence type="ECO:0000256" key="3">
    <source>
        <dbReference type="ARBA" id="ARBA00022763"/>
    </source>
</evidence>
<evidence type="ECO:0000256" key="4">
    <source>
        <dbReference type="ARBA" id="ARBA00023204"/>
    </source>
</evidence>
<keyword evidence="2" id="KW-0963">Cytoplasm</keyword>
<evidence type="ECO:0000313" key="8">
    <source>
        <dbReference type="EMBL" id="RVW55776.1"/>
    </source>
</evidence>
<evidence type="ECO:0000256" key="2">
    <source>
        <dbReference type="ARBA" id="ARBA00022490"/>
    </source>
</evidence>
<feature type="transmembrane region" description="Helical" evidence="7">
    <location>
        <begin position="124"/>
        <end position="147"/>
    </location>
</feature>
<dbReference type="CDD" id="cd21502">
    <property type="entry name" value="vWA_BABAM1"/>
    <property type="match status" value="1"/>
</dbReference>
<feature type="compositionally biased region" description="Basic and acidic residues" evidence="6">
    <location>
        <begin position="404"/>
        <end position="424"/>
    </location>
</feature>
<organism evidence="8 9">
    <name type="scientific">Vitis vinifera</name>
    <name type="common">Grape</name>
    <dbReference type="NCBI Taxonomy" id="29760"/>
    <lineage>
        <taxon>Eukaryota</taxon>
        <taxon>Viridiplantae</taxon>
        <taxon>Streptophyta</taxon>
        <taxon>Embryophyta</taxon>
        <taxon>Tracheophyta</taxon>
        <taxon>Spermatophyta</taxon>
        <taxon>Magnoliopsida</taxon>
        <taxon>eudicotyledons</taxon>
        <taxon>Gunneridae</taxon>
        <taxon>Pentapetalae</taxon>
        <taxon>rosids</taxon>
        <taxon>Vitales</taxon>
        <taxon>Vitaceae</taxon>
        <taxon>Viteae</taxon>
        <taxon>Vitis</taxon>
    </lineage>
</organism>
<dbReference type="GO" id="GO:0070552">
    <property type="term" value="C:BRISC complex"/>
    <property type="evidence" value="ECO:0007669"/>
    <property type="project" value="InterPro"/>
</dbReference>
<keyword evidence="7" id="KW-0472">Membrane</keyword>